<reference evidence="3" key="1">
    <citation type="submission" date="2016-03" db="EMBL/GenBank/DDBJ databases">
        <authorList>
            <person name="Ploux O."/>
        </authorList>
    </citation>
    <scope>NUCLEOTIDE SEQUENCE [LARGE SCALE GENOMIC DNA]</scope>
    <source>
        <strain evidence="3">UK7</strain>
    </source>
</reference>
<dbReference type="InterPro" id="IPR052895">
    <property type="entry name" value="HetReg/Transcr_Mod"/>
</dbReference>
<sequence length="615" mass="69594">MVETESTLKNPIVYLNTIYTPLDSASHEIRVLDILPGQPGSPVTCSVRHTRLLHADTIPYTALSHVWGDPKITTDLTFNDVKVPVTVNLASALDHVRSQHKTVTFWADALCINQKDDVEKSAQVAMMGDVYREGTGTQIWLGEERDGSDLAMDLIAQMDGEDLESEKNRFDEEGLRAISNLQARDWWSRVWVIQAPMTEALLSKSSIIQCGNKCLPISAFIRLDDIRRGWHRSTARYLGTSGSLIPGNPFSSILTAFPDEVLKLETGRQSDLLDWITSTEDFHATNPRDKIYALLSLSPPSQTAYIVPDYRAPVADVYSAVTTRCIIRWKDLTILHFDTDEKSQEHQLPSWVRDYSSSGLLGKKPVYVPFPPSEYAACGRDCWGRKKIYLAGQFSENLKLRSRGFLIDTVVYVDRSERLPPYTGVDPMERLANVKERSAGILANVRVWEEKFNAIGKSPYDSVEGRRKVFWRTLMANRWYTQWAPLPEDMVENVHFETWMGRRPLPESVMETDSSNADTEEVKRLYCKPFTDACVTRCHGRSFVITEQGYIGMAPLKSKIGDIVTVLEGGYVPFILRELEGGGYQFIGESYVHGIMEGEALQDKREDDIQIFVLE</sequence>
<accession>A0A1E1JWI7</accession>
<dbReference type="Pfam" id="PF06985">
    <property type="entry name" value="HET"/>
    <property type="match status" value="1"/>
</dbReference>
<dbReference type="Pfam" id="PF26639">
    <property type="entry name" value="Het-6_barrel"/>
    <property type="match status" value="1"/>
</dbReference>
<dbReference type="PANTHER" id="PTHR24148:SF73">
    <property type="entry name" value="HET DOMAIN PROTEIN (AFU_ORTHOLOGUE AFUA_8G01020)"/>
    <property type="match status" value="1"/>
</dbReference>
<dbReference type="AlphaFoldDB" id="A0A1E1JWI7"/>
<evidence type="ECO:0000259" key="1">
    <source>
        <dbReference type="Pfam" id="PF06985"/>
    </source>
</evidence>
<comment type="caution">
    <text evidence="2">The sequence shown here is derived from an EMBL/GenBank/DDBJ whole genome shotgun (WGS) entry which is preliminary data.</text>
</comment>
<dbReference type="Proteomes" id="UP000178129">
    <property type="component" value="Unassembled WGS sequence"/>
</dbReference>
<gene>
    <name evidence="2" type="ORF">RCO7_08608</name>
</gene>
<name>A0A1E1JWI7_9HELO</name>
<organism evidence="2 3">
    <name type="scientific">Rhynchosporium graminicola</name>
    <dbReference type="NCBI Taxonomy" id="2792576"/>
    <lineage>
        <taxon>Eukaryota</taxon>
        <taxon>Fungi</taxon>
        <taxon>Dikarya</taxon>
        <taxon>Ascomycota</taxon>
        <taxon>Pezizomycotina</taxon>
        <taxon>Leotiomycetes</taxon>
        <taxon>Helotiales</taxon>
        <taxon>Ploettnerulaceae</taxon>
        <taxon>Rhynchosporium</taxon>
    </lineage>
</organism>
<proteinExistence type="predicted"/>
<dbReference type="InParanoid" id="A0A1E1JWI7"/>
<feature type="domain" description="Heterokaryon incompatibility" evidence="1">
    <location>
        <begin position="60"/>
        <end position="194"/>
    </location>
</feature>
<dbReference type="InterPro" id="IPR010730">
    <property type="entry name" value="HET"/>
</dbReference>
<evidence type="ECO:0000313" key="3">
    <source>
        <dbReference type="Proteomes" id="UP000178129"/>
    </source>
</evidence>
<dbReference type="EMBL" id="FJUW01000004">
    <property type="protein sequence ID" value="CZS90275.1"/>
    <property type="molecule type" value="Genomic_DNA"/>
</dbReference>
<keyword evidence="3" id="KW-1185">Reference proteome</keyword>
<protein>
    <recommendedName>
        <fullName evidence="1">Heterokaryon incompatibility domain-containing protein</fullName>
    </recommendedName>
</protein>
<evidence type="ECO:0000313" key="2">
    <source>
        <dbReference type="EMBL" id="CZS90275.1"/>
    </source>
</evidence>
<dbReference type="PANTHER" id="PTHR24148">
    <property type="entry name" value="ANKYRIN REPEAT DOMAIN-CONTAINING PROTEIN 39 HOMOLOG-RELATED"/>
    <property type="match status" value="1"/>
</dbReference>